<dbReference type="RefSeq" id="WP_342825015.1">
    <property type="nucleotide sequence ID" value="NZ_CP046146.1"/>
</dbReference>
<sequence length="310" mass="32838">MLPPQPPTPTNNERWQGIDLPTVNWGPLDVVIAVIVTMLVVISILSLSGAFGTSVGYDTTVTSPVGYYVGLLATALSLVLLRLFRYPLWPIIAALTAGVGITAISYQFGTDIGNGTAEFIGVPVGIIAATAMSGAFAATGIAFSVVRYREPFAALGFVKTNGIKPYLFAVAMWLVGLSVLMFWVQALYWFGVDSLVPPDTAKKALDEAGGSIVVTIVLVGILGPIAEEIFFRGYVLPGLVKKFGIGWALLLSSVMFGLFHIDLGAIVPTFALGLALGWVYLKTGSIWPAMFAHGLHNTVAVLIAKYVSVA</sequence>
<keyword evidence="1" id="KW-0472">Membrane</keyword>
<dbReference type="Pfam" id="PF02517">
    <property type="entry name" value="Rce1-like"/>
    <property type="match status" value="1"/>
</dbReference>
<feature type="transmembrane region" description="Helical" evidence="1">
    <location>
        <begin position="65"/>
        <end position="81"/>
    </location>
</feature>
<proteinExistence type="predicted"/>
<feature type="transmembrane region" description="Helical" evidence="1">
    <location>
        <begin position="166"/>
        <end position="188"/>
    </location>
</feature>
<protein>
    <submittedName>
        <fullName evidence="4">CPBP family intramembrane metalloprotease</fullName>
    </submittedName>
</protein>
<dbReference type="PANTHER" id="PTHR36435:SF1">
    <property type="entry name" value="CAAX AMINO TERMINAL PROTEASE FAMILY PROTEIN"/>
    <property type="match status" value="1"/>
</dbReference>
<feature type="transmembrane region" description="Helical" evidence="1">
    <location>
        <begin position="120"/>
        <end position="146"/>
    </location>
</feature>
<keyword evidence="4" id="KW-0645">Protease</keyword>
<dbReference type="EMBL" id="CP046147">
    <property type="protein sequence ID" value="WFG38465.1"/>
    <property type="molecule type" value="Genomic_DNA"/>
</dbReference>
<dbReference type="GO" id="GO:0008237">
    <property type="term" value="F:metallopeptidase activity"/>
    <property type="evidence" value="ECO:0007669"/>
    <property type="project" value="UniProtKB-KW"/>
</dbReference>
<evidence type="ECO:0000313" key="5">
    <source>
        <dbReference type="Proteomes" id="UP001219901"/>
    </source>
</evidence>
<feature type="transmembrane region" description="Helical" evidence="1">
    <location>
        <begin position="30"/>
        <end position="53"/>
    </location>
</feature>
<keyword evidence="1" id="KW-1133">Transmembrane helix</keyword>
<reference evidence="5 6" key="1">
    <citation type="submission" date="2019-11" db="EMBL/GenBank/DDBJ databases">
        <authorList>
            <person name="Cho J.-C."/>
        </authorList>
    </citation>
    <scope>NUCLEOTIDE SEQUENCE [LARGE SCALE GENOMIC DNA]</scope>
    <source>
        <strain evidence="4 5">JH1073</strain>
        <strain evidence="3 6">JH702</strain>
    </source>
</reference>
<name>A0AAJ6CU87_9CHLR</name>
<evidence type="ECO:0000313" key="6">
    <source>
        <dbReference type="Proteomes" id="UP001321249"/>
    </source>
</evidence>
<feature type="transmembrane region" description="Helical" evidence="1">
    <location>
        <begin position="88"/>
        <end position="108"/>
    </location>
</feature>
<dbReference type="InterPro" id="IPR052710">
    <property type="entry name" value="CAAX_protease"/>
</dbReference>
<evidence type="ECO:0000256" key="1">
    <source>
        <dbReference type="SAM" id="Phobius"/>
    </source>
</evidence>
<dbReference type="GO" id="GO:0080120">
    <property type="term" value="P:CAAX-box protein maturation"/>
    <property type="evidence" value="ECO:0007669"/>
    <property type="project" value="UniProtKB-ARBA"/>
</dbReference>
<dbReference type="PANTHER" id="PTHR36435">
    <property type="entry name" value="SLR1288 PROTEIN"/>
    <property type="match status" value="1"/>
</dbReference>
<evidence type="ECO:0000313" key="3">
    <source>
        <dbReference type="EMBL" id="MDG0867052.1"/>
    </source>
</evidence>
<reference evidence="4" key="2">
    <citation type="journal article" date="2023" name="Nat. Commun.">
        <title>Cultivation of marine bacteria of the SAR202 clade.</title>
        <authorList>
            <person name="Lim Y."/>
            <person name="Seo J.H."/>
            <person name="Giovannoni S.J."/>
            <person name="Kang I."/>
            <person name="Cho J.C."/>
        </authorList>
    </citation>
    <scope>NUCLEOTIDE SEQUENCE</scope>
    <source>
        <strain evidence="4">JH1073</strain>
    </source>
</reference>
<keyword evidence="4" id="KW-0482">Metalloprotease</keyword>
<keyword evidence="1" id="KW-0812">Transmembrane</keyword>
<reference evidence="5" key="3">
    <citation type="submission" date="2023-06" db="EMBL/GenBank/DDBJ databases">
        <title>Pangenomics reveal diversification of enzyme families and niche specialization in globally abundant SAR202 bacteria.</title>
        <authorList>
            <person name="Saw J.H.W."/>
        </authorList>
    </citation>
    <scope>NUCLEOTIDE SEQUENCE [LARGE SCALE GENOMIC DNA]</scope>
    <source>
        <strain evidence="5">JH1073</strain>
    </source>
</reference>
<evidence type="ECO:0000259" key="2">
    <source>
        <dbReference type="Pfam" id="PF02517"/>
    </source>
</evidence>
<feature type="domain" description="CAAX prenyl protease 2/Lysostaphin resistance protein A-like" evidence="2">
    <location>
        <begin position="212"/>
        <end position="299"/>
    </location>
</feature>
<dbReference type="GO" id="GO:0004175">
    <property type="term" value="F:endopeptidase activity"/>
    <property type="evidence" value="ECO:0007669"/>
    <property type="project" value="UniProtKB-ARBA"/>
</dbReference>
<gene>
    <name evidence="3" type="ORF">GKO46_08195</name>
    <name evidence="4" type="ORF">GKO48_02200</name>
</gene>
<keyword evidence="5" id="KW-1185">Reference proteome</keyword>
<evidence type="ECO:0000313" key="4">
    <source>
        <dbReference type="EMBL" id="WFG38465.1"/>
    </source>
</evidence>
<feature type="transmembrane region" description="Helical" evidence="1">
    <location>
        <begin position="208"/>
        <end position="226"/>
    </location>
</feature>
<feature type="transmembrane region" description="Helical" evidence="1">
    <location>
        <begin position="247"/>
        <end position="280"/>
    </location>
</feature>
<dbReference type="InterPro" id="IPR003675">
    <property type="entry name" value="Rce1/LyrA-like_dom"/>
</dbReference>
<dbReference type="Proteomes" id="UP001321249">
    <property type="component" value="Unassembled WGS sequence"/>
</dbReference>
<dbReference type="Proteomes" id="UP001219901">
    <property type="component" value="Chromosome"/>
</dbReference>
<dbReference type="EMBL" id="WMBE01000002">
    <property type="protein sequence ID" value="MDG0867052.1"/>
    <property type="molecule type" value="Genomic_DNA"/>
</dbReference>
<keyword evidence="4" id="KW-0378">Hydrolase</keyword>
<organism evidence="4 5">
    <name type="scientific">Candidatus Lucifugimonas marina</name>
    <dbReference type="NCBI Taxonomy" id="3038979"/>
    <lineage>
        <taxon>Bacteria</taxon>
        <taxon>Bacillati</taxon>
        <taxon>Chloroflexota</taxon>
        <taxon>Dehalococcoidia</taxon>
        <taxon>SAR202 cluster</taxon>
        <taxon>Candidatus Lucifugimonadales</taxon>
        <taxon>Candidatus Lucifugimonadaceae</taxon>
        <taxon>Candidatus Lucifugimonas</taxon>
    </lineage>
</organism>
<accession>A0AAJ6CU87</accession>
<dbReference type="AlphaFoldDB" id="A0AAJ6CU87"/>
<feature type="transmembrane region" description="Helical" evidence="1">
    <location>
        <begin position="286"/>
        <end position="307"/>
    </location>
</feature>